<dbReference type="SUPFAM" id="SSF57625">
    <property type="entry name" value="Invertebrate chitin-binding proteins"/>
    <property type="match status" value="1"/>
</dbReference>
<feature type="region of interest" description="Disordered" evidence="6">
    <location>
        <begin position="102"/>
        <end position="141"/>
    </location>
</feature>
<dbReference type="InterPro" id="IPR036508">
    <property type="entry name" value="Chitin-bd_dom_sf"/>
</dbReference>
<evidence type="ECO:0000256" key="1">
    <source>
        <dbReference type="ARBA" id="ARBA00022669"/>
    </source>
</evidence>
<dbReference type="Gene3D" id="2.170.140.10">
    <property type="entry name" value="Chitin binding domain"/>
    <property type="match status" value="1"/>
</dbReference>
<dbReference type="GO" id="GO:0008061">
    <property type="term" value="F:chitin binding"/>
    <property type="evidence" value="ECO:0007669"/>
    <property type="project" value="UniProtKB-KW"/>
</dbReference>
<keyword evidence="3" id="KW-0677">Repeat</keyword>
<evidence type="ECO:0000256" key="4">
    <source>
        <dbReference type="ARBA" id="ARBA00023157"/>
    </source>
</evidence>
<evidence type="ECO:0000256" key="6">
    <source>
        <dbReference type="SAM" id="MobiDB-lite"/>
    </source>
</evidence>
<evidence type="ECO:0000313" key="10">
    <source>
        <dbReference type="Proteomes" id="UP000198287"/>
    </source>
</evidence>
<reference evidence="9 10" key="1">
    <citation type="submission" date="2015-12" db="EMBL/GenBank/DDBJ databases">
        <title>The genome of Folsomia candida.</title>
        <authorList>
            <person name="Faddeeva A."/>
            <person name="Derks M.F."/>
            <person name="Anvar Y."/>
            <person name="Smit S."/>
            <person name="Van Straalen N."/>
            <person name="Roelofs D."/>
        </authorList>
    </citation>
    <scope>NUCLEOTIDE SEQUENCE [LARGE SCALE GENOMIC DNA]</scope>
    <source>
        <strain evidence="9 10">VU population</strain>
        <tissue evidence="9">Whole body</tissue>
    </source>
</reference>
<feature type="signal peptide" evidence="7">
    <location>
        <begin position="1"/>
        <end position="24"/>
    </location>
</feature>
<proteinExistence type="predicted"/>
<keyword evidence="5" id="KW-0325">Glycoprotein</keyword>
<comment type="caution">
    <text evidence="9">The sequence shown here is derived from an EMBL/GenBank/DDBJ whole genome shotgun (WGS) entry which is preliminary data.</text>
</comment>
<dbReference type="AlphaFoldDB" id="A0A226DW79"/>
<protein>
    <recommendedName>
        <fullName evidence="8">Chitin-binding type-2 domain-containing protein</fullName>
    </recommendedName>
</protein>
<dbReference type="PANTHER" id="PTHR23301:SF0">
    <property type="entry name" value="CHITIN-BINDING TYPE-2 DOMAIN-CONTAINING PROTEIN-RELATED"/>
    <property type="match status" value="1"/>
</dbReference>
<gene>
    <name evidence="9" type="ORF">Fcan01_15829</name>
</gene>
<dbReference type="InterPro" id="IPR002557">
    <property type="entry name" value="Chitin-bd_dom"/>
</dbReference>
<dbReference type="CDD" id="cd00161">
    <property type="entry name" value="beta-trefoil_Ricin-like"/>
    <property type="match status" value="1"/>
</dbReference>
<dbReference type="OrthoDB" id="6020543at2759"/>
<dbReference type="PANTHER" id="PTHR23301">
    <property type="entry name" value="CHITIN BINDING PERITROPHIN-A"/>
    <property type="match status" value="1"/>
</dbReference>
<accession>A0A226DW79</accession>
<organism evidence="9 10">
    <name type="scientific">Folsomia candida</name>
    <name type="common">Springtail</name>
    <dbReference type="NCBI Taxonomy" id="158441"/>
    <lineage>
        <taxon>Eukaryota</taxon>
        <taxon>Metazoa</taxon>
        <taxon>Ecdysozoa</taxon>
        <taxon>Arthropoda</taxon>
        <taxon>Hexapoda</taxon>
        <taxon>Collembola</taxon>
        <taxon>Entomobryomorpha</taxon>
        <taxon>Isotomoidea</taxon>
        <taxon>Isotomidae</taxon>
        <taxon>Proisotominae</taxon>
        <taxon>Folsomia</taxon>
    </lineage>
</organism>
<dbReference type="InterPro" id="IPR035992">
    <property type="entry name" value="Ricin_B-like_lectins"/>
</dbReference>
<dbReference type="SUPFAM" id="SSF50370">
    <property type="entry name" value="Ricin B-like lectins"/>
    <property type="match status" value="1"/>
</dbReference>
<feature type="chain" id="PRO_5012940325" description="Chitin-binding type-2 domain-containing protein" evidence="7">
    <location>
        <begin position="25"/>
        <end position="300"/>
    </location>
</feature>
<dbReference type="EMBL" id="LNIX01000010">
    <property type="protein sequence ID" value="OXA49732.1"/>
    <property type="molecule type" value="Genomic_DNA"/>
</dbReference>
<evidence type="ECO:0000313" key="9">
    <source>
        <dbReference type="EMBL" id="OXA49732.1"/>
    </source>
</evidence>
<dbReference type="PROSITE" id="PS50940">
    <property type="entry name" value="CHIT_BIND_II"/>
    <property type="match status" value="1"/>
</dbReference>
<evidence type="ECO:0000256" key="2">
    <source>
        <dbReference type="ARBA" id="ARBA00022729"/>
    </source>
</evidence>
<evidence type="ECO:0000259" key="8">
    <source>
        <dbReference type="PROSITE" id="PS50940"/>
    </source>
</evidence>
<evidence type="ECO:0000256" key="5">
    <source>
        <dbReference type="ARBA" id="ARBA00023180"/>
    </source>
</evidence>
<dbReference type="Pfam" id="PF01607">
    <property type="entry name" value="CBM_14"/>
    <property type="match status" value="1"/>
</dbReference>
<keyword evidence="2 7" id="KW-0732">Signal</keyword>
<evidence type="ECO:0000256" key="3">
    <source>
        <dbReference type="ARBA" id="ARBA00022737"/>
    </source>
</evidence>
<sequence>MNICYSTLTLTAFIGLLYVGNSNSQSTGVTCETMLLPGYDGCPPWENVPTYFPYPYDCRRFIECSNGYAIVQCCAVGTVWDQNLSVCNHEAFTPCVIVTTEGPSSPTSPTTTTPTTTTAPTTTTNPTTTPTPTTTTTPTTITTTLPPIINGTPQMLINVQANMVLDVYNGYLTDFTQIQTYHIGPNCSGIAEVWRLEFQTLTSTYIIRSALSGSNAWQHSMHTNGTAPYLHLGVSSDAYWFVVRVSGTNHWNIYNRDYNSTGRSSLRNTGITSGNGGRNLELAPLDPSDIAQRWELFVCP</sequence>
<dbReference type="SMART" id="SM00494">
    <property type="entry name" value="ChtBD2"/>
    <property type="match status" value="1"/>
</dbReference>
<evidence type="ECO:0000256" key="7">
    <source>
        <dbReference type="SAM" id="SignalP"/>
    </source>
</evidence>
<dbReference type="InterPro" id="IPR051940">
    <property type="entry name" value="Chitin_bind-dev_reg"/>
</dbReference>
<dbReference type="Proteomes" id="UP000198287">
    <property type="component" value="Unassembled WGS sequence"/>
</dbReference>
<feature type="domain" description="Chitin-binding type-2" evidence="8">
    <location>
        <begin position="39"/>
        <end position="97"/>
    </location>
</feature>
<name>A0A226DW79_FOLCA</name>
<keyword evidence="4" id="KW-1015">Disulfide bond</keyword>
<keyword evidence="10" id="KW-1185">Reference proteome</keyword>
<dbReference type="GO" id="GO:0005576">
    <property type="term" value="C:extracellular region"/>
    <property type="evidence" value="ECO:0007669"/>
    <property type="project" value="InterPro"/>
</dbReference>
<keyword evidence="1" id="KW-0147">Chitin-binding</keyword>
<dbReference type="Gene3D" id="2.80.10.50">
    <property type="match status" value="1"/>
</dbReference>